<protein>
    <submittedName>
        <fullName evidence="1">Uncharacterized protein</fullName>
    </submittedName>
</protein>
<dbReference type="HOGENOM" id="CLU_3302198_0_0_1"/>
<accession>X0GN50</accession>
<evidence type="ECO:0000313" key="1">
    <source>
        <dbReference type="EMBL" id="EXL65072.1"/>
    </source>
</evidence>
<organism evidence="1">
    <name type="scientific">Fusarium oxysporum f. sp. conglutinans race 2 54008</name>
    <dbReference type="NCBI Taxonomy" id="1089457"/>
    <lineage>
        <taxon>Eukaryota</taxon>
        <taxon>Fungi</taxon>
        <taxon>Dikarya</taxon>
        <taxon>Ascomycota</taxon>
        <taxon>Pezizomycotina</taxon>
        <taxon>Sordariomycetes</taxon>
        <taxon>Hypocreomycetidae</taxon>
        <taxon>Hypocreales</taxon>
        <taxon>Nectriaceae</taxon>
        <taxon>Fusarium</taxon>
        <taxon>Fusarium oxysporum species complex</taxon>
    </lineage>
</organism>
<dbReference type="Proteomes" id="UP000030676">
    <property type="component" value="Unassembled WGS sequence"/>
</dbReference>
<gene>
    <name evidence="1" type="ORF">FOPG_18690</name>
</gene>
<reference evidence="1" key="1">
    <citation type="submission" date="2011-11" db="EMBL/GenBank/DDBJ databases">
        <title>The Genome Sequence of Fusarium oxysporum PHW808.</title>
        <authorList>
            <consortium name="The Broad Institute Genome Sequencing Platform"/>
            <person name="Ma L.-J."/>
            <person name="Gale L.R."/>
            <person name="Schwartz D.C."/>
            <person name="Zhou S."/>
            <person name="Corby-Kistler H."/>
            <person name="Young S.K."/>
            <person name="Zeng Q."/>
            <person name="Gargeya S."/>
            <person name="Fitzgerald M."/>
            <person name="Haas B."/>
            <person name="Abouelleil A."/>
            <person name="Alvarado L."/>
            <person name="Arachchi H.M."/>
            <person name="Berlin A."/>
            <person name="Brown A."/>
            <person name="Chapman S.B."/>
            <person name="Chen Z."/>
            <person name="Dunbar C."/>
            <person name="Freedman E."/>
            <person name="Gearin G."/>
            <person name="Goldberg J."/>
            <person name="Griggs A."/>
            <person name="Gujja S."/>
            <person name="Heiman D."/>
            <person name="Howarth C."/>
            <person name="Larson L."/>
            <person name="Lui A."/>
            <person name="MacDonald P.J.P."/>
            <person name="Montmayeur A."/>
            <person name="Murphy C."/>
            <person name="Neiman D."/>
            <person name="Pearson M."/>
            <person name="Priest M."/>
            <person name="Roberts A."/>
            <person name="Saif S."/>
            <person name="Shea T."/>
            <person name="Shenoy N."/>
            <person name="Sisk P."/>
            <person name="Stolte C."/>
            <person name="Sykes S."/>
            <person name="Wortman J."/>
            <person name="Nusbaum C."/>
            <person name="Birren B."/>
        </authorList>
    </citation>
    <scope>NUCLEOTIDE SEQUENCE [LARGE SCALE GENOMIC DNA]</scope>
    <source>
        <strain evidence="1">54008</strain>
    </source>
</reference>
<proteinExistence type="predicted"/>
<reference evidence="1" key="2">
    <citation type="submission" date="2014-03" db="EMBL/GenBank/DDBJ databases">
        <title>The Genome Annotation of Fusarium oxysporum PHW808.</title>
        <authorList>
            <consortium name="The Broad Institute Genomics Platform"/>
            <person name="Ma L.-J."/>
            <person name="Corby-Kistler H."/>
            <person name="Broz K."/>
            <person name="Gale L.R."/>
            <person name="Jonkers W."/>
            <person name="O'Donnell K."/>
            <person name="Ploetz R."/>
            <person name="Steinberg C."/>
            <person name="Schwartz D.C."/>
            <person name="VanEtten H."/>
            <person name="Zhou S."/>
            <person name="Young S.K."/>
            <person name="Zeng Q."/>
            <person name="Gargeya S."/>
            <person name="Fitzgerald M."/>
            <person name="Abouelleil A."/>
            <person name="Alvarado L."/>
            <person name="Chapman S.B."/>
            <person name="Gainer-Dewar J."/>
            <person name="Goldberg J."/>
            <person name="Griggs A."/>
            <person name="Gujja S."/>
            <person name="Hansen M."/>
            <person name="Howarth C."/>
            <person name="Imamovic A."/>
            <person name="Ireland A."/>
            <person name="Larimer J."/>
            <person name="McCowan C."/>
            <person name="Murphy C."/>
            <person name="Pearson M."/>
            <person name="Poon T.W."/>
            <person name="Priest M."/>
            <person name="Roberts A."/>
            <person name="Saif S."/>
            <person name="Shea T."/>
            <person name="Sykes S."/>
            <person name="Wortman J."/>
            <person name="Nusbaum C."/>
            <person name="Birren B."/>
        </authorList>
    </citation>
    <scope>NUCLEOTIDE SEQUENCE</scope>
    <source>
        <strain evidence="1">54008</strain>
    </source>
</reference>
<dbReference type="EMBL" id="KK033764">
    <property type="protein sequence ID" value="EXL65072.1"/>
    <property type="molecule type" value="Genomic_DNA"/>
</dbReference>
<sequence length="40" mass="4766">MKINWDNYLETDPKWFLKKIEKFDLVGHIEQAMKPAEDGS</sequence>
<dbReference type="AlphaFoldDB" id="X0GN50"/>
<name>X0GN50_FUSOX</name>
<feature type="non-terminal residue" evidence="1">
    <location>
        <position position="40"/>
    </location>
</feature>